<evidence type="ECO:0000313" key="5">
    <source>
        <dbReference type="EMBL" id="OWJ78547.1"/>
    </source>
</evidence>
<keyword evidence="2" id="KW-0645">Protease</keyword>
<feature type="domain" description="Prohead serine protease" evidence="4">
    <location>
        <begin position="15"/>
        <end position="154"/>
    </location>
</feature>
<keyword evidence="6" id="KW-1185">Reference proteome</keyword>
<dbReference type="EMBL" id="NIPW01000011">
    <property type="protein sequence ID" value="OWJ78547.1"/>
    <property type="molecule type" value="Genomic_DNA"/>
</dbReference>
<evidence type="ECO:0000256" key="1">
    <source>
        <dbReference type="ARBA" id="ARBA00022612"/>
    </source>
</evidence>
<evidence type="ECO:0000256" key="3">
    <source>
        <dbReference type="ARBA" id="ARBA00022801"/>
    </source>
</evidence>
<keyword evidence="3" id="KW-0378">Hydrolase</keyword>
<keyword evidence="1" id="KW-1188">Viral release from host cell</keyword>
<dbReference type="InterPro" id="IPR006433">
    <property type="entry name" value="Prohead_protease"/>
</dbReference>
<sequence length="177" mass="19081">MTVERRAIATELRATGRRLEGYAATFGAEARIGDAFTETIAPGAFLASLTSGRDILALLDHDPGKVLGRTRSGSLRLTEDTRGLAFDLDLPDTQAGRDVLALAERGDLGGMSFGFTVRDQHRQGDRRELRAVELIEVSVVSAWPAYPGTVVQARAALSGRPQLAHAARIVRIMEALQ</sequence>
<dbReference type="InterPro" id="IPR054613">
    <property type="entry name" value="Peptidase_S78_dom"/>
</dbReference>
<gene>
    <name evidence="5" type="ORF">CDV49_08995</name>
</gene>
<evidence type="ECO:0000259" key="4">
    <source>
        <dbReference type="Pfam" id="PF04586"/>
    </source>
</evidence>
<name>A0A212ACF9_9RHOB</name>
<organism evidence="5 6">
    <name type="scientific">Haematobacter genomosp. 1</name>
    <dbReference type="NCBI Taxonomy" id="366618"/>
    <lineage>
        <taxon>Bacteria</taxon>
        <taxon>Pseudomonadati</taxon>
        <taxon>Pseudomonadota</taxon>
        <taxon>Alphaproteobacteria</taxon>
        <taxon>Rhodobacterales</taxon>
        <taxon>Paracoccaceae</taxon>
        <taxon>Haematobacter</taxon>
    </lineage>
</organism>
<accession>A0A212ACF9</accession>
<reference evidence="5 6" key="1">
    <citation type="submission" date="2016-12" db="EMBL/GenBank/DDBJ databases">
        <title>Comparison of Traditional DNA-DNA Hybridization with In Silico Genomic Analysis.</title>
        <authorList>
            <person name="Nicholson A.C."/>
            <person name="Humrighouse B.W."/>
            <person name="Graziano J."/>
            <person name="Lasker B."/>
            <person name="Whitney A.M."/>
            <person name="Mcquiston J.R."/>
        </authorList>
    </citation>
    <scope>NUCLEOTIDE SEQUENCE [LARGE SCALE GENOMIC DNA]</scope>
    <source>
        <strain evidence="5 6">H2240</strain>
    </source>
</reference>
<protein>
    <submittedName>
        <fullName evidence="5">Primosome assembly protein PriA</fullName>
    </submittedName>
</protein>
<dbReference type="GO" id="GO:0008233">
    <property type="term" value="F:peptidase activity"/>
    <property type="evidence" value="ECO:0007669"/>
    <property type="project" value="UniProtKB-KW"/>
</dbReference>
<dbReference type="RefSeq" id="WP_088215203.1">
    <property type="nucleotide sequence ID" value="NZ_NIPW01000011.1"/>
</dbReference>
<dbReference type="NCBIfam" id="TIGR01543">
    <property type="entry name" value="proheadase_HK97"/>
    <property type="match status" value="1"/>
</dbReference>
<comment type="caution">
    <text evidence="5">The sequence shown here is derived from an EMBL/GenBank/DDBJ whole genome shotgun (WGS) entry which is preliminary data.</text>
</comment>
<dbReference type="AlphaFoldDB" id="A0A212ACF9"/>
<evidence type="ECO:0000256" key="2">
    <source>
        <dbReference type="ARBA" id="ARBA00022670"/>
    </source>
</evidence>
<proteinExistence type="predicted"/>
<dbReference type="OrthoDB" id="64791at2"/>
<dbReference type="Proteomes" id="UP000196878">
    <property type="component" value="Unassembled WGS sequence"/>
</dbReference>
<evidence type="ECO:0000313" key="6">
    <source>
        <dbReference type="Proteomes" id="UP000196878"/>
    </source>
</evidence>
<dbReference type="GO" id="GO:0006508">
    <property type="term" value="P:proteolysis"/>
    <property type="evidence" value="ECO:0007669"/>
    <property type="project" value="UniProtKB-KW"/>
</dbReference>
<dbReference type="Pfam" id="PF04586">
    <property type="entry name" value="Peptidase_S78"/>
    <property type="match status" value="1"/>
</dbReference>